<comment type="similarity">
    <text evidence="1">Belongs to the leucine-binding protein family.</text>
</comment>
<dbReference type="PROSITE" id="PS51257">
    <property type="entry name" value="PROKAR_LIPOPROTEIN"/>
    <property type="match status" value="1"/>
</dbReference>
<name>A0A101PSE7_STRCK</name>
<dbReference type="AlphaFoldDB" id="A0A101PSE7"/>
<dbReference type="Gene3D" id="3.40.50.2300">
    <property type="match status" value="2"/>
</dbReference>
<evidence type="ECO:0000259" key="4">
    <source>
        <dbReference type="Pfam" id="PF13458"/>
    </source>
</evidence>
<feature type="signal peptide" evidence="3">
    <location>
        <begin position="1"/>
        <end position="25"/>
    </location>
</feature>
<dbReference type="Proteomes" id="UP000053398">
    <property type="component" value="Unassembled WGS sequence"/>
</dbReference>
<protein>
    <submittedName>
        <fullName evidence="5">Branched-chain amino acid ABC transporter</fullName>
    </submittedName>
</protein>
<proteinExistence type="inferred from homology"/>
<dbReference type="SUPFAM" id="SSF53822">
    <property type="entry name" value="Periplasmic binding protein-like I"/>
    <property type="match status" value="1"/>
</dbReference>
<dbReference type="InterPro" id="IPR028081">
    <property type="entry name" value="Leu-bd"/>
</dbReference>
<dbReference type="CDD" id="cd06333">
    <property type="entry name" value="PBP1_ABC_RPA1789-like"/>
    <property type="match status" value="1"/>
</dbReference>
<evidence type="ECO:0000313" key="6">
    <source>
        <dbReference type="Proteomes" id="UP000053398"/>
    </source>
</evidence>
<evidence type="ECO:0000256" key="3">
    <source>
        <dbReference type="SAM" id="SignalP"/>
    </source>
</evidence>
<dbReference type="PANTHER" id="PTHR30483:SF38">
    <property type="entry name" value="BLR7848 PROTEIN"/>
    <property type="match status" value="1"/>
</dbReference>
<feature type="domain" description="Leucine-binding protein" evidence="4">
    <location>
        <begin position="43"/>
        <end position="380"/>
    </location>
</feature>
<dbReference type="PANTHER" id="PTHR30483">
    <property type="entry name" value="LEUCINE-SPECIFIC-BINDING PROTEIN"/>
    <property type="match status" value="1"/>
</dbReference>
<accession>A0A101PSE7</accession>
<keyword evidence="2 3" id="KW-0732">Signal</keyword>
<gene>
    <name evidence="5" type="ORF">AQJ11_39215</name>
</gene>
<dbReference type="Pfam" id="PF13458">
    <property type="entry name" value="Peripla_BP_6"/>
    <property type="match status" value="1"/>
</dbReference>
<dbReference type="InterPro" id="IPR051010">
    <property type="entry name" value="BCAA_transport"/>
</dbReference>
<evidence type="ECO:0000313" key="5">
    <source>
        <dbReference type="EMBL" id="KUN16578.1"/>
    </source>
</evidence>
<evidence type="ECO:0000256" key="1">
    <source>
        <dbReference type="ARBA" id="ARBA00010062"/>
    </source>
</evidence>
<feature type="chain" id="PRO_5007103000" evidence="3">
    <location>
        <begin position="26"/>
        <end position="397"/>
    </location>
</feature>
<sequence length="397" mass="41677">MIRTRTSLALTAAVVVGALGLTSCASPETDDPTGGRQGKEADIMIGASLELSGPTQSIGTAYEKALELQVGLINKQGGVLGGRKLRLIVKDNQTKPAQNITNVNNLINNDHVAAVITGGCSACTVPVTTIVEKRKVPLISLASATAITSPVAERRYTFKISPNPAQDAGVLLAELKKKGVKSIGLLNVDNPYGQEGRAAVLAQAKKAGIEVTGIQQFGQEDKDMSVQAKRLVAGRPDVVVVWAVMPAAGIIAKNLRDAEFGGGVYLDAGAGAELFVKGAQGAAEGIHMVFPRVLAIGDVTSHDKTVRAQKEWVDRYTDKYQNYSGFASFGADAALMLRNAIAKAGTTDGPKLRDTMETLGFDGVSGPIRNTAQDHSGLQPESLGVLVVREGDWHLAN</sequence>
<dbReference type="EMBL" id="LMWP01000053">
    <property type="protein sequence ID" value="KUN16578.1"/>
    <property type="molecule type" value="Genomic_DNA"/>
</dbReference>
<keyword evidence="6" id="KW-1185">Reference proteome</keyword>
<reference evidence="5 6" key="1">
    <citation type="submission" date="2015-10" db="EMBL/GenBank/DDBJ databases">
        <title>Draft genome sequence of Streptomyces corchorusii DSM 40340, type strain for the species Streptomyces corchorusii.</title>
        <authorList>
            <person name="Ruckert C."/>
            <person name="Winkler A."/>
            <person name="Kalinowski J."/>
            <person name="Kampfer P."/>
            <person name="Glaeser S."/>
        </authorList>
    </citation>
    <scope>NUCLEOTIDE SEQUENCE [LARGE SCALE GENOMIC DNA]</scope>
    <source>
        <strain evidence="5 6">DSM 40340</strain>
    </source>
</reference>
<comment type="caution">
    <text evidence="5">The sequence shown here is derived from an EMBL/GenBank/DDBJ whole genome shotgun (WGS) entry which is preliminary data.</text>
</comment>
<organism evidence="5 6">
    <name type="scientific">Streptomyces corchorusii</name>
    <name type="common">Streptomyces chibaensis</name>
    <dbReference type="NCBI Taxonomy" id="1903"/>
    <lineage>
        <taxon>Bacteria</taxon>
        <taxon>Bacillati</taxon>
        <taxon>Actinomycetota</taxon>
        <taxon>Actinomycetes</taxon>
        <taxon>Kitasatosporales</taxon>
        <taxon>Streptomycetaceae</taxon>
        <taxon>Streptomyces</taxon>
    </lineage>
</organism>
<evidence type="ECO:0000256" key="2">
    <source>
        <dbReference type="ARBA" id="ARBA00022729"/>
    </source>
</evidence>
<dbReference type="InterPro" id="IPR028082">
    <property type="entry name" value="Peripla_BP_I"/>
</dbReference>